<dbReference type="EMBL" id="GGFM01011005">
    <property type="protein sequence ID" value="MBW31756.1"/>
    <property type="molecule type" value="Transcribed_RNA"/>
</dbReference>
<feature type="chain" id="PRO_5014720806" evidence="1">
    <location>
        <begin position="27"/>
        <end position="82"/>
    </location>
</feature>
<feature type="signal peptide" evidence="1">
    <location>
        <begin position="1"/>
        <end position="26"/>
    </location>
</feature>
<keyword evidence="1" id="KW-0732">Signal</keyword>
<proteinExistence type="predicted"/>
<name>A0A2M3ZT68_9DIPT</name>
<evidence type="ECO:0000313" key="2">
    <source>
        <dbReference type="EMBL" id="MBW31756.1"/>
    </source>
</evidence>
<organism evidence="2">
    <name type="scientific">Anopheles braziliensis</name>
    <dbReference type="NCBI Taxonomy" id="58242"/>
    <lineage>
        <taxon>Eukaryota</taxon>
        <taxon>Metazoa</taxon>
        <taxon>Ecdysozoa</taxon>
        <taxon>Arthropoda</taxon>
        <taxon>Hexapoda</taxon>
        <taxon>Insecta</taxon>
        <taxon>Pterygota</taxon>
        <taxon>Neoptera</taxon>
        <taxon>Endopterygota</taxon>
        <taxon>Diptera</taxon>
        <taxon>Nematocera</taxon>
        <taxon>Culicoidea</taxon>
        <taxon>Culicidae</taxon>
        <taxon>Anophelinae</taxon>
        <taxon>Anopheles</taxon>
    </lineage>
</organism>
<dbReference type="AlphaFoldDB" id="A0A2M3ZT68"/>
<sequence length="82" mass="9134">MGAVTWRMLVCCSLNLMFLFSPPFSPFPVSDSLIYATKSLAHAKHVADITHTFLKMQHGWGHGRKPGTSGPLLCKPTYCKRI</sequence>
<protein>
    <submittedName>
        <fullName evidence="2">Putative secreted peptide</fullName>
    </submittedName>
</protein>
<reference evidence="2" key="1">
    <citation type="submission" date="2018-01" db="EMBL/GenBank/DDBJ databases">
        <title>An insight into the sialome of Amazonian anophelines.</title>
        <authorList>
            <person name="Ribeiro J.M."/>
            <person name="Scarpassa V."/>
            <person name="Calvo E."/>
        </authorList>
    </citation>
    <scope>NUCLEOTIDE SEQUENCE</scope>
    <source>
        <tissue evidence="2">Salivary glands</tissue>
    </source>
</reference>
<evidence type="ECO:0000256" key="1">
    <source>
        <dbReference type="SAM" id="SignalP"/>
    </source>
</evidence>
<accession>A0A2M3ZT68</accession>